<feature type="compositionally biased region" description="Acidic residues" evidence="1">
    <location>
        <begin position="135"/>
        <end position="144"/>
    </location>
</feature>
<proteinExistence type="predicted"/>
<feature type="region of interest" description="Disordered" evidence="1">
    <location>
        <begin position="203"/>
        <end position="254"/>
    </location>
</feature>
<feature type="compositionally biased region" description="Basic and acidic residues" evidence="1">
    <location>
        <begin position="7"/>
        <end position="21"/>
    </location>
</feature>
<feature type="compositionally biased region" description="Low complexity" evidence="1">
    <location>
        <begin position="156"/>
        <end position="165"/>
    </location>
</feature>
<keyword evidence="3" id="KW-1185">Reference proteome</keyword>
<accession>A0A0D3G3M3</accession>
<feature type="compositionally biased region" description="Low complexity" evidence="1">
    <location>
        <begin position="217"/>
        <end position="231"/>
    </location>
</feature>
<dbReference type="Proteomes" id="UP000026960">
    <property type="component" value="Chromosome 5"/>
</dbReference>
<organism evidence="2">
    <name type="scientific">Oryza barthii</name>
    <dbReference type="NCBI Taxonomy" id="65489"/>
    <lineage>
        <taxon>Eukaryota</taxon>
        <taxon>Viridiplantae</taxon>
        <taxon>Streptophyta</taxon>
        <taxon>Embryophyta</taxon>
        <taxon>Tracheophyta</taxon>
        <taxon>Spermatophyta</taxon>
        <taxon>Magnoliopsida</taxon>
        <taxon>Liliopsida</taxon>
        <taxon>Poales</taxon>
        <taxon>Poaceae</taxon>
        <taxon>BOP clade</taxon>
        <taxon>Oryzoideae</taxon>
        <taxon>Oryzeae</taxon>
        <taxon>Oryzinae</taxon>
        <taxon>Oryza</taxon>
    </lineage>
</organism>
<dbReference type="EnsemblPlants" id="OBART05G04490.1">
    <property type="protein sequence ID" value="OBART05G04490.1"/>
    <property type="gene ID" value="OBART05G04490"/>
</dbReference>
<dbReference type="HOGENOM" id="CLU_1095697_0_0_1"/>
<name>A0A0D3G3M3_9ORYZ</name>
<dbReference type="AlphaFoldDB" id="A0A0D3G3M3"/>
<evidence type="ECO:0000256" key="1">
    <source>
        <dbReference type="SAM" id="MobiDB-lite"/>
    </source>
</evidence>
<protein>
    <submittedName>
        <fullName evidence="2">Uncharacterized protein</fullName>
    </submittedName>
</protein>
<sequence length="254" mass="26902">MAHKIKRNEIDKCHVDKDSSRKKNHQIFQSATSSRSVSSECARFLGLISPESSKTGGLLGGGDWGVGLVGRRRRLPLLRVLVVAVGFEVGGGGEVDEEGEERADEGEEAREGEVPPRAARGDGAVGERGVRVGEDVDERSGEDDPGGHLTRRRPRAYPAFPRNAPVSATGRQMPTALATRMASREPVLSLAAAAPSRHTLATAAISPTGKHPVPDMATSTRSPESPATATASEEERRVGEWTGGRSAGVRISDV</sequence>
<feature type="compositionally biased region" description="Acidic residues" evidence="1">
    <location>
        <begin position="94"/>
        <end position="108"/>
    </location>
</feature>
<reference evidence="2" key="2">
    <citation type="submission" date="2015-03" db="UniProtKB">
        <authorList>
            <consortium name="EnsemblPlants"/>
        </authorList>
    </citation>
    <scope>IDENTIFICATION</scope>
</reference>
<dbReference type="Gramene" id="OBART05G04490.1">
    <property type="protein sequence ID" value="OBART05G04490.1"/>
    <property type="gene ID" value="OBART05G04490"/>
</dbReference>
<evidence type="ECO:0000313" key="2">
    <source>
        <dbReference type="EnsemblPlants" id="OBART05G04490.1"/>
    </source>
</evidence>
<dbReference type="PaxDb" id="65489-OBART05G04490.1"/>
<feature type="region of interest" description="Disordered" evidence="1">
    <location>
        <begin position="91"/>
        <end position="173"/>
    </location>
</feature>
<feature type="region of interest" description="Disordered" evidence="1">
    <location>
        <begin position="1"/>
        <end position="32"/>
    </location>
</feature>
<evidence type="ECO:0000313" key="3">
    <source>
        <dbReference type="Proteomes" id="UP000026960"/>
    </source>
</evidence>
<reference evidence="2" key="1">
    <citation type="journal article" date="2009" name="Rice">
        <title>De Novo Next Generation Sequencing of Plant Genomes.</title>
        <authorList>
            <person name="Rounsley S."/>
            <person name="Marri P.R."/>
            <person name="Yu Y."/>
            <person name="He R."/>
            <person name="Sisneros N."/>
            <person name="Goicoechea J.L."/>
            <person name="Lee S.J."/>
            <person name="Angelova A."/>
            <person name="Kudrna D."/>
            <person name="Luo M."/>
            <person name="Affourtit J."/>
            <person name="Desany B."/>
            <person name="Knight J."/>
            <person name="Niazi F."/>
            <person name="Egholm M."/>
            <person name="Wing R.A."/>
        </authorList>
    </citation>
    <scope>NUCLEOTIDE SEQUENCE [LARGE SCALE GENOMIC DNA]</scope>
    <source>
        <strain evidence="2">cv. IRGC 105608</strain>
    </source>
</reference>
<dbReference type="STRING" id="65489.A0A0D3G3M3"/>